<name>A0AAV7X298_PLEWA</name>
<evidence type="ECO:0000313" key="2">
    <source>
        <dbReference type="Proteomes" id="UP001066276"/>
    </source>
</evidence>
<reference evidence="1" key="1">
    <citation type="journal article" date="2022" name="bioRxiv">
        <title>Sequencing and chromosome-scale assembly of the giantPleurodeles waltlgenome.</title>
        <authorList>
            <person name="Brown T."/>
            <person name="Elewa A."/>
            <person name="Iarovenko S."/>
            <person name="Subramanian E."/>
            <person name="Araus A.J."/>
            <person name="Petzold A."/>
            <person name="Susuki M."/>
            <person name="Suzuki K.-i.T."/>
            <person name="Hayashi T."/>
            <person name="Toyoda A."/>
            <person name="Oliveira C."/>
            <person name="Osipova E."/>
            <person name="Leigh N.D."/>
            <person name="Simon A."/>
            <person name="Yun M.H."/>
        </authorList>
    </citation>
    <scope>NUCLEOTIDE SEQUENCE</scope>
    <source>
        <strain evidence="1">20211129_DDA</strain>
        <tissue evidence="1">Liver</tissue>
    </source>
</reference>
<comment type="caution">
    <text evidence="1">The sequence shown here is derived from an EMBL/GenBank/DDBJ whole genome shotgun (WGS) entry which is preliminary data.</text>
</comment>
<organism evidence="1 2">
    <name type="scientific">Pleurodeles waltl</name>
    <name type="common">Iberian ribbed newt</name>
    <dbReference type="NCBI Taxonomy" id="8319"/>
    <lineage>
        <taxon>Eukaryota</taxon>
        <taxon>Metazoa</taxon>
        <taxon>Chordata</taxon>
        <taxon>Craniata</taxon>
        <taxon>Vertebrata</taxon>
        <taxon>Euteleostomi</taxon>
        <taxon>Amphibia</taxon>
        <taxon>Batrachia</taxon>
        <taxon>Caudata</taxon>
        <taxon>Salamandroidea</taxon>
        <taxon>Salamandridae</taxon>
        <taxon>Pleurodelinae</taxon>
        <taxon>Pleurodeles</taxon>
    </lineage>
</organism>
<evidence type="ECO:0000313" key="1">
    <source>
        <dbReference type="EMBL" id="KAJ1219077.1"/>
    </source>
</evidence>
<accession>A0AAV7X298</accession>
<dbReference type="EMBL" id="JANPWB010000001">
    <property type="protein sequence ID" value="KAJ1219077.1"/>
    <property type="molecule type" value="Genomic_DNA"/>
</dbReference>
<gene>
    <name evidence="1" type="ORF">NDU88_006648</name>
</gene>
<protein>
    <submittedName>
        <fullName evidence="1">Uncharacterized protein</fullName>
    </submittedName>
</protein>
<dbReference type="Proteomes" id="UP001066276">
    <property type="component" value="Chromosome 1_1"/>
</dbReference>
<proteinExistence type="predicted"/>
<dbReference type="AlphaFoldDB" id="A0AAV7X298"/>
<keyword evidence="2" id="KW-1185">Reference proteome</keyword>
<sequence>MNSGSSEQLTGFLGYSLSVICERPARSGKKFPFQILGKQLNIIARDLFVYLTSGRLAVRADGSQRRRISF</sequence>